<keyword evidence="2" id="KW-1185">Reference proteome</keyword>
<dbReference type="OrthoDB" id="4227359at2759"/>
<comment type="caution">
    <text evidence="1">The sequence shown here is derived from an EMBL/GenBank/DDBJ whole genome shotgun (WGS) entry which is preliminary data.</text>
</comment>
<dbReference type="AlphaFoldDB" id="A0A364KQV1"/>
<dbReference type="EMBL" id="MIKG01000002">
    <property type="protein sequence ID" value="RAO65891.1"/>
    <property type="molecule type" value="Genomic_DNA"/>
</dbReference>
<dbReference type="GeneID" id="63791120"/>
<dbReference type="RefSeq" id="XP_040730408.1">
    <property type="nucleotide sequence ID" value="XM_040872574.1"/>
</dbReference>
<organism evidence="1 2">
    <name type="scientific">Talaromyces amestolkiae</name>
    <dbReference type="NCBI Taxonomy" id="1196081"/>
    <lineage>
        <taxon>Eukaryota</taxon>
        <taxon>Fungi</taxon>
        <taxon>Dikarya</taxon>
        <taxon>Ascomycota</taxon>
        <taxon>Pezizomycotina</taxon>
        <taxon>Eurotiomycetes</taxon>
        <taxon>Eurotiomycetidae</taxon>
        <taxon>Eurotiales</taxon>
        <taxon>Trichocomaceae</taxon>
        <taxon>Talaromyces</taxon>
        <taxon>Talaromyces sect. Talaromyces</taxon>
    </lineage>
</organism>
<gene>
    <name evidence="1" type="ORF">BHQ10_001903</name>
</gene>
<sequence>MERAKERSLRARNPAVLSGPLELDVDVYRFADDGDDGAK</sequence>
<dbReference type="Proteomes" id="UP000249363">
    <property type="component" value="Unassembled WGS sequence"/>
</dbReference>
<name>A0A364KQV1_TALAM</name>
<evidence type="ECO:0000313" key="2">
    <source>
        <dbReference type="Proteomes" id="UP000249363"/>
    </source>
</evidence>
<reference evidence="1 2" key="1">
    <citation type="journal article" date="2017" name="Biotechnol. Biofuels">
        <title>Differential beta-glucosidase expression as a function of carbon source availability in Talaromyces amestolkiae: a genomic and proteomic approach.</title>
        <authorList>
            <person name="de Eugenio L.I."/>
            <person name="Mendez-Liter J.A."/>
            <person name="Nieto-Dominguez M."/>
            <person name="Alonso L."/>
            <person name="Gil-Munoz J."/>
            <person name="Barriuso J."/>
            <person name="Prieto A."/>
            <person name="Martinez M.J."/>
        </authorList>
    </citation>
    <scope>NUCLEOTIDE SEQUENCE [LARGE SCALE GENOMIC DNA]</scope>
    <source>
        <strain evidence="1 2">CIB</strain>
    </source>
</reference>
<proteinExistence type="predicted"/>
<accession>A0A364KQV1</accession>
<evidence type="ECO:0000313" key="1">
    <source>
        <dbReference type="EMBL" id="RAO65891.1"/>
    </source>
</evidence>
<protein>
    <submittedName>
        <fullName evidence="1">Uncharacterized protein</fullName>
    </submittedName>
</protein>